<dbReference type="Proteomes" id="UP000541636">
    <property type="component" value="Unassembled WGS sequence"/>
</dbReference>
<accession>A0A846ZLD7</accession>
<dbReference type="EMBL" id="JAAZQD010000002">
    <property type="protein sequence ID" value="NKZ38350.1"/>
    <property type="molecule type" value="Genomic_DNA"/>
</dbReference>
<protein>
    <submittedName>
        <fullName evidence="1">Uncharacterized protein</fullName>
    </submittedName>
</protein>
<evidence type="ECO:0000313" key="2">
    <source>
        <dbReference type="Proteomes" id="UP000541636"/>
    </source>
</evidence>
<name>A0A846ZLD7_9GAMM</name>
<gene>
    <name evidence="1" type="ORF">HF690_05185</name>
</gene>
<sequence>MSDDLADDMVLMVGARLQRLERENAALKKYIDRLEARRTAIMAMLRHLRKAWKPNPESEHYTEQDDAWFNDVEVLRAALFQSIEDEFNDPESKKERAAEIEQIIAEAHRGSWS</sequence>
<evidence type="ECO:0000313" key="1">
    <source>
        <dbReference type="EMBL" id="NKZ38350.1"/>
    </source>
</evidence>
<organism evidence="1 2">
    <name type="scientific">Oleiagrimonas citrea</name>
    <dbReference type="NCBI Taxonomy" id="1665687"/>
    <lineage>
        <taxon>Bacteria</taxon>
        <taxon>Pseudomonadati</taxon>
        <taxon>Pseudomonadota</taxon>
        <taxon>Gammaproteobacteria</taxon>
        <taxon>Lysobacterales</taxon>
        <taxon>Rhodanobacteraceae</taxon>
        <taxon>Oleiagrimonas</taxon>
    </lineage>
</organism>
<dbReference type="AlphaFoldDB" id="A0A846ZLD7"/>
<dbReference type="RefSeq" id="WP_168608694.1">
    <property type="nucleotide sequence ID" value="NZ_JAAZQD010000002.1"/>
</dbReference>
<reference evidence="1 2" key="1">
    <citation type="journal article" date="2017" name="Int. J. Syst. Evol. Microbiol.">
        <title>Oleiagrimonas citrea sp. nov., a marine bacterium isolated from tidal flat sediment and emended description of the genus Oleiagrimonas Fang et al. 2015 and Oleiagrimonas soli.</title>
        <authorList>
            <person name="Yang S.H."/>
            <person name="Seo H.S."/>
            <person name="Seong C.N."/>
            <person name="Kwon K.K."/>
        </authorList>
    </citation>
    <scope>NUCLEOTIDE SEQUENCE [LARGE SCALE GENOMIC DNA]</scope>
    <source>
        <strain evidence="1 2">MEBiC09124</strain>
    </source>
</reference>
<proteinExistence type="predicted"/>
<keyword evidence="2" id="KW-1185">Reference proteome</keyword>
<comment type="caution">
    <text evidence="1">The sequence shown here is derived from an EMBL/GenBank/DDBJ whole genome shotgun (WGS) entry which is preliminary data.</text>
</comment>